<keyword evidence="2" id="KW-1185">Reference proteome</keyword>
<evidence type="ECO:0000313" key="1">
    <source>
        <dbReference type="EMBL" id="GIX67006.1"/>
    </source>
</evidence>
<reference evidence="1 2" key="1">
    <citation type="submission" date="2021-06" db="EMBL/GenBank/DDBJ databases">
        <title>Caerostris darwini draft genome.</title>
        <authorList>
            <person name="Kono N."/>
            <person name="Arakawa K."/>
        </authorList>
    </citation>
    <scope>NUCLEOTIDE SEQUENCE [LARGE SCALE GENOMIC DNA]</scope>
</reference>
<protein>
    <submittedName>
        <fullName evidence="1">Uncharacterized protein</fullName>
    </submittedName>
</protein>
<dbReference type="EMBL" id="BPLQ01000045">
    <property type="protein sequence ID" value="GIX67006.1"/>
    <property type="molecule type" value="Genomic_DNA"/>
</dbReference>
<sequence>MPNITYRNSPMDLLHGMTRVRNGTGGVVGRVGVPPLPPGEIIFEKILMSKLHIYDEPFSNSYYMVVKRTIELNDGLQMNHFHGGPCVYVQYLRTSTHALKFMRCLGTAFAAVIYLGCYAHDCKVWIGG</sequence>
<gene>
    <name evidence="1" type="ORF">CDAR_12071</name>
</gene>
<dbReference type="AlphaFoldDB" id="A0AAV4M3H6"/>
<comment type="caution">
    <text evidence="1">The sequence shown here is derived from an EMBL/GenBank/DDBJ whole genome shotgun (WGS) entry which is preliminary data.</text>
</comment>
<organism evidence="1 2">
    <name type="scientific">Caerostris darwini</name>
    <dbReference type="NCBI Taxonomy" id="1538125"/>
    <lineage>
        <taxon>Eukaryota</taxon>
        <taxon>Metazoa</taxon>
        <taxon>Ecdysozoa</taxon>
        <taxon>Arthropoda</taxon>
        <taxon>Chelicerata</taxon>
        <taxon>Arachnida</taxon>
        <taxon>Araneae</taxon>
        <taxon>Araneomorphae</taxon>
        <taxon>Entelegynae</taxon>
        <taxon>Araneoidea</taxon>
        <taxon>Araneidae</taxon>
        <taxon>Caerostris</taxon>
    </lineage>
</organism>
<proteinExistence type="predicted"/>
<accession>A0AAV4M3H6</accession>
<evidence type="ECO:0000313" key="2">
    <source>
        <dbReference type="Proteomes" id="UP001054837"/>
    </source>
</evidence>
<name>A0AAV4M3H6_9ARAC</name>
<dbReference type="Proteomes" id="UP001054837">
    <property type="component" value="Unassembled WGS sequence"/>
</dbReference>